<dbReference type="InterPro" id="IPR016192">
    <property type="entry name" value="APOBEC/CMP_deaminase_Zn-bd"/>
</dbReference>
<dbReference type="GO" id="GO:0004126">
    <property type="term" value="F:cytidine deaminase activity"/>
    <property type="evidence" value="ECO:0007669"/>
    <property type="project" value="TreeGrafter"/>
</dbReference>
<dbReference type="InterPro" id="IPR016193">
    <property type="entry name" value="Cytidine_deaminase-like"/>
</dbReference>
<dbReference type="GO" id="GO:0042802">
    <property type="term" value="F:identical protein binding"/>
    <property type="evidence" value="ECO:0007669"/>
    <property type="project" value="UniProtKB-ARBA"/>
</dbReference>
<dbReference type="PANTHER" id="PTHR11644:SF24">
    <property type="entry name" value="CYTIDINE DEAMINASE"/>
    <property type="match status" value="1"/>
</dbReference>
<protein>
    <submittedName>
        <fullName evidence="7">Cytidine deaminase b</fullName>
    </submittedName>
</protein>
<dbReference type="Ensembl" id="ENSSTUT00000023781.1">
    <property type="protein sequence ID" value="ENSSTUP00000022660.1"/>
    <property type="gene ID" value="ENSSTUG00000009913.1"/>
</dbReference>
<organism evidence="7 8">
    <name type="scientific">Salmo trutta</name>
    <name type="common">Brown trout</name>
    <dbReference type="NCBI Taxonomy" id="8032"/>
    <lineage>
        <taxon>Eukaryota</taxon>
        <taxon>Metazoa</taxon>
        <taxon>Chordata</taxon>
        <taxon>Craniata</taxon>
        <taxon>Vertebrata</taxon>
        <taxon>Euteleostomi</taxon>
        <taxon>Actinopterygii</taxon>
        <taxon>Neopterygii</taxon>
        <taxon>Teleostei</taxon>
        <taxon>Protacanthopterygii</taxon>
        <taxon>Salmoniformes</taxon>
        <taxon>Salmonidae</taxon>
        <taxon>Salmoninae</taxon>
        <taxon>Salmo</taxon>
    </lineage>
</organism>
<comment type="cofactor">
    <cofactor evidence="1">
        <name>Zn(2+)</name>
        <dbReference type="ChEBI" id="CHEBI:29105"/>
    </cofactor>
</comment>
<dbReference type="GeneTree" id="ENSGT00390000000911"/>
<dbReference type="GO" id="GO:0055086">
    <property type="term" value="P:nucleobase-containing small molecule metabolic process"/>
    <property type="evidence" value="ECO:0007669"/>
    <property type="project" value="UniProtKB-ARBA"/>
</dbReference>
<dbReference type="Gene3D" id="3.40.140.10">
    <property type="entry name" value="Cytidine Deaminase, domain 2"/>
    <property type="match status" value="1"/>
</dbReference>
<dbReference type="InterPro" id="IPR002125">
    <property type="entry name" value="CMP_dCMP_dom"/>
</dbReference>
<dbReference type="Proteomes" id="UP000472277">
    <property type="component" value="Chromosome 14"/>
</dbReference>
<sequence length="158" mass="17477">TQQGLAIKQLPPPHLLQNKRGSFVGSLEAKEFAYCPYIRFRVGAALLAHDGKVFTGEMCYNLGVCAERNTISKAVSEAYRSFKAIAIASDLIDQFISPCGGCRQFMREVRIIQAWHQAWKKRTGISVIYSIFTPGSIGTEKWSVVTTCRTTPLLGVSC</sequence>
<evidence type="ECO:0000259" key="6">
    <source>
        <dbReference type="PROSITE" id="PS51747"/>
    </source>
</evidence>
<dbReference type="GO" id="GO:0005829">
    <property type="term" value="C:cytosol"/>
    <property type="evidence" value="ECO:0007669"/>
    <property type="project" value="TreeGrafter"/>
</dbReference>
<dbReference type="PROSITE" id="PS00903">
    <property type="entry name" value="CYT_DCMP_DEAMINASES_1"/>
    <property type="match status" value="1"/>
</dbReference>
<evidence type="ECO:0000313" key="7">
    <source>
        <dbReference type="Ensembl" id="ENSSTUP00000022660.1"/>
    </source>
</evidence>
<dbReference type="SUPFAM" id="SSF53927">
    <property type="entry name" value="Cytidine deaminase-like"/>
    <property type="match status" value="1"/>
</dbReference>
<keyword evidence="4" id="KW-0378">Hydrolase</keyword>
<feature type="domain" description="CMP/dCMP-type deaminase" evidence="6">
    <location>
        <begin position="17"/>
        <end position="128"/>
    </location>
</feature>
<dbReference type="Pfam" id="PF00383">
    <property type="entry name" value="dCMP_cyt_deam_1"/>
    <property type="match status" value="1"/>
</dbReference>
<dbReference type="InterPro" id="IPR050202">
    <property type="entry name" value="Cyt/Deoxycyt_deaminase"/>
</dbReference>
<dbReference type="CDD" id="cd01283">
    <property type="entry name" value="cytidine_deaminase"/>
    <property type="match status" value="1"/>
</dbReference>
<keyword evidence="8" id="KW-1185">Reference proteome</keyword>
<evidence type="ECO:0000256" key="4">
    <source>
        <dbReference type="ARBA" id="ARBA00022801"/>
    </source>
</evidence>
<dbReference type="PROSITE" id="PS51747">
    <property type="entry name" value="CYT_DCMP_DEAMINASES_2"/>
    <property type="match status" value="1"/>
</dbReference>
<evidence type="ECO:0000313" key="8">
    <source>
        <dbReference type="Proteomes" id="UP000472277"/>
    </source>
</evidence>
<evidence type="ECO:0000256" key="5">
    <source>
        <dbReference type="ARBA" id="ARBA00022833"/>
    </source>
</evidence>
<dbReference type="GO" id="GO:0072527">
    <property type="term" value="P:pyrimidine-containing compound metabolic process"/>
    <property type="evidence" value="ECO:0007669"/>
    <property type="project" value="UniProtKB-ARBA"/>
</dbReference>
<evidence type="ECO:0000256" key="3">
    <source>
        <dbReference type="ARBA" id="ARBA00022723"/>
    </source>
</evidence>
<evidence type="ECO:0000256" key="2">
    <source>
        <dbReference type="ARBA" id="ARBA00006576"/>
    </source>
</evidence>
<dbReference type="NCBIfam" id="NF004064">
    <property type="entry name" value="PRK05578.1"/>
    <property type="match status" value="1"/>
</dbReference>
<accession>A0A673XEM9</accession>
<dbReference type="PANTHER" id="PTHR11644">
    <property type="entry name" value="CYTIDINE DEAMINASE"/>
    <property type="match status" value="1"/>
</dbReference>
<dbReference type="GO" id="GO:0008270">
    <property type="term" value="F:zinc ion binding"/>
    <property type="evidence" value="ECO:0007669"/>
    <property type="project" value="InterPro"/>
</dbReference>
<gene>
    <name evidence="7" type="primary">CDA</name>
</gene>
<comment type="similarity">
    <text evidence="2">Belongs to the cytidine and deoxycytidylate deaminase family.</text>
</comment>
<evidence type="ECO:0000256" key="1">
    <source>
        <dbReference type="ARBA" id="ARBA00001947"/>
    </source>
</evidence>
<reference evidence="7" key="2">
    <citation type="submission" date="2025-09" db="UniProtKB">
        <authorList>
            <consortium name="Ensembl"/>
        </authorList>
    </citation>
    <scope>IDENTIFICATION</scope>
</reference>
<name>A0A673XEM9_SALTR</name>
<reference evidence="7" key="1">
    <citation type="submission" date="2025-08" db="UniProtKB">
        <authorList>
            <consortium name="Ensembl"/>
        </authorList>
    </citation>
    <scope>IDENTIFICATION</scope>
</reference>
<proteinExistence type="inferred from homology"/>
<keyword evidence="5" id="KW-0862">Zinc</keyword>
<keyword evidence="3" id="KW-0479">Metal-binding</keyword>
<dbReference type="AlphaFoldDB" id="A0A673XEM9"/>